<accession>A0A9W8INL1</accession>
<evidence type="ECO:0000256" key="2">
    <source>
        <dbReference type="SAM" id="Phobius"/>
    </source>
</evidence>
<feature type="region of interest" description="Disordered" evidence="1">
    <location>
        <begin position="114"/>
        <end position="158"/>
    </location>
</feature>
<proteinExistence type="predicted"/>
<feature type="transmembrane region" description="Helical" evidence="2">
    <location>
        <begin position="258"/>
        <end position="279"/>
    </location>
</feature>
<keyword evidence="2" id="KW-0472">Membrane</keyword>
<gene>
    <name evidence="4" type="ORF">GGH94_004787</name>
</gene>
<sequence length="282" mass="30042">MHRSAFNLAVLVLGLALCSLHCGLMVTARSTGAGIEYVKACDSGADDVTNQCINRIPEDVGINSGNHACAYHEAEVKCLGLCGNTVTWKVAYMNALKRYRLVCANYIDERLAEKEEEVDSGGGESNPPPPPPKKKKDTTDSGDSGNSSKAKKNSPAIDNALDVAKAIAKKVGPPKKEAAPPTSSVVTKDKPTSTQATVAQKTINIDLNQLQSATNIPEEHKTKQQPDHKTDDSDRMKKEIKDHAQAMLPSMDPEIAAASFRAIPLTLAMSLVVVIVAIATGL</sequence>
<keyword evidence="2" id="KW-1133">Transmembrane helix</keyword>
<evidence type="ECO:0000256" key="3">
    <source>
        <dbReference type="SAM" id="SignalP"/>
    </source>
</evidence>
<dbReference type="EMBL" id="JANBUY010000212">
    <property type="protein sequence ID" value="KAJ2861621.1"/>
    <property type="molecule type" value="Genomic_DNA"/>
</dbReference>
<feature type="region of interest" description="Disordered" evidence="1">
    <location>
        <begin position="214"/>
        <end position="234"/>
    </location>
</feature>
<evidence type="ECO:0000313" key="4">
    <source>
        <dbReference type="EMBL" id="KAJ2861621.1"/>
    </source>
</evidence>
<evidence type="ECO:0000256" key="1">
    <source>
        <dbReference type="SAM" id="MobiDB-lite"/>
    </source>
</evidence>
<protein>
    <submittedName>
        <fullName evidence="4">Uncharacterized protein</fullName>
    </submittedName>
</protein>
<evidence type="ECO:0000313" key="5">
    <source>
        <dbReference type="Proteomes" id="UP001140074"/>
    </source>
</evidence>
<dbReference type="AlphaFoldDB" id="A0A9W8INL1"/>
<feature type="signal peptide" evidence="3">
    <location>
        <begin position="1"/>
        <end position="23"/>
    </location>
</feature>
<keyword evidence="3" id="KW-0732">Signal</keyword>
<feature type="compositionally biased region" description="Polar residues" evidence="1">
    <location>
        <begin position="181"/>
        <end position="195"/>
    </location>
</feature>
<reference evidence="4" key="1">
    <citation type="submission" date="2022-07" db="EMBL/GenBank/DDBJ databases">
        <title>Phylogenomic reconstructions and comparative analyses of Kickxellomycotina fungi.</title>
        <authorList>
            <person name="Reynolds N.K."/>
            <person name="Stajich J.E."/>
            <person name="Barry K."/>
            <person name="Grigoriev I.V."/>
            <person name="Crous P."/>
            <person name="Smith M.E."/>
        </authorList>
    </citation>
    <scope>NUCLEOTIDE SEQUENCE</scope>
    <source>
        <strain evidence="4">RSA 476</strain>
    </source>
</reference>
<feature type="region of interest" description="Disordered" evidence="1">
    <location>
        <begin position="170"/>
        <end position="195"/>
    </location>
</feature>
<feature type="compositionally biased region" description="Basic and acidic residues" evidence="1">
    <location>
        <begin position="217"/>
        <end position="234"/>
    </location>
</feature>
<name>A0A9W8INL1_9FUNG</name>
<feature type="chain" id="PRO_5040936276" evidence="3">
    <location>
        <begin position="24"/>
        <end position="282"/>
    </location>
</feature>
<dbReference type="Proteomes" id="UP001140074">
    <property type="component" value="Unassembled WGS sequence"/>
</dbReference>
<comment type="caution">
    <text evidence="4">The sequence shown here is derived from an EMBL/GenBank/DDBJ whole genome shotgun (WGS) entry which is preliminary data.</text>
</comment>
<keyword evidence="5" id="KW-1185">Reference proteome</keyword>
<organism evidence="4 5">
    <name type="scientific">Coemansia aciculifera</name>
    <dbReference type="NCBI Taxonomy" id="417176"/>
    <lineage>
        <taxon>Eukaryota</taxon>
        <taxon>Fungi</taxon>
        <taxon>Fungi incertae sedis</taxon>
        <taxon>Zoopagomycota</taxon>
        <taxon>Kickxellomycotina</taxon>
        <taxon>Kickxellomycetes</taxon>
        <taxon>Kickxellales</taxon>
        <taxon>Kickxellaceae</taxon>
        <taxon>Coemansia</taxon>
    </lineage>
</organism>
<keyword evidence="2" id="KW-0812">Transmembrane</keyword>